<dbReference type="CDD" id="cd05918">
    <property type="entry name" value="A_NRPS_SidN3_like"/>
    <property type="match status" value="1"/>
</dbReference>
<dbReference type="SUPFAM" id="SSF47336">
    <property type="entry name" value="ACP-like"/>
    <property type="match status" value="2"/>
</dbReference>
<dbReference type="PROSITE" id="PS00455">
    <property type="entry name" value="AMP_BINDING"/>
    <property type="match status" value="2"/>
</dbReference>
<sequence length="2560" mass="283634">MKLYHHVEKHEDFFLPYQDGLTLKLVEALVKHEKDMGFSDVETVLPATEVQKDILKEDIQWAEAVLFSGKTSALSSEKIFDAWRSLAYHHICLRSCITDGPTPKVVVQRCIEPVQWRRPEKGFEKRYRGSAFLTVEVNNRSDELNLVLHFHRALIDTTSLHTLRLDCLLQIHGIPGIESTGFTAYTRYLAQQRKDIDASKAFWSKTFSDIAPQSIFGLEPDALDGFNQDRHGVSTVIQGAELAKLNSLEKSREDSKAWRQTFLEAIWAYVLSAHSDSEEVLFGTVRRDGNFVGSDTCVGCLDQTYPVRLRVPTGENAAFSDLSDSLDRYHTEAGRHAFIGYSEIEEHAPDGMLIETAVSYSQTTNTPCIAPSLRKFPVVLCINDASVLQLAIKCTTKIPLEKVELVFRHFVSAIFSAAQGLSAMDKFPLSDIQLVSEAEKRLVLSRSVSTRKVQPTTIPALFEKTAARYPERVAVDFQGDATLTFAQLNTLSNQLARRLRLQKGAVYPILADRSLDLVVAILAVLKAGSAYTVLDPVFSVSRLEQVVNDCNAEVVLSTRRYMNMLPNTVDIEQDYTRLSLDALESLRNADGIGVHVKTQDRCYIIYTSGSTGKPKGAVLTHEAATSGMQHHSLNGLNRWLLFYNPSFSAAQRTILSTLVNGGTLVLVPKEALTRDLAGVINRLSVDALGITPSALSLLSPKDVPNLKSVTLVGEQTPQELVNTWSSVKGLTLRNTYGLSECTQLNFGRPLVTVDGHVPNPRVLDPPIDTTSVFILRHGTTELSPLLVFGELCLAGPQLAQGYINEPGLTEKAFIANPFGPGKLYRTGDKARWLPNGQIEIEGRVDMQVKINGQKVEPAEVDRLLVSLDAIKGAVTFSVKMEDRQVLATGVVLDEGSSFRDAVNAARNHLRANLPVFMTPTLWIPIDSVPRNGNGKLNYHLLRSKAKELGFAGFAKLMGLGNKEEMEQVLTDVEEKIASVWANYLKIDSSVIRRSHSFTDLGGTSIEAIRVVSELREHGLATELGDLLAYIPLSDIASRSQTLAVEDKQDPTPFSLLQDEKLLVELQANGDISDAYPVTPFQESMLVSVNSPSDPYTYSRTWDVSQLDLARLRDSFEQVFRSRDILRTVFVPYKQSFVQTVRSNVELPWLQSQQTLDGFQKSSEVNHWDMEKPLWKATATSDQALVVTMHHSLFDFWSHGFLYDDVAAVYTGNPVPHRPNMSRFIRYLQQEPSAHSTIFWSEYLQGAEVLKLNSNQLYETSKLEFDLGYSLTTRARSVGLTLGAVVYSAWAIVLSRQMGSHDITFATTVSGREAPVVGINDLDGPTMSTVPQRIKLDTGSTLRDVAQKTVASFSQLLKHSQVGIAAALKAGSIGAQDIDTLVNILINANKTERPRKSHDVFKMRGSRPQWESGYGMTVLEIQESQGQSDSTILRLSSNVDPRRLEFIKDSLVEVLHLFCEKPDSLLSSTNIMGAAEYDLVFNQLSNRTTLRVPEPEFLYSAFQRIALETPDAIAIGFNNEDTISYGVLDKLANRFAHTLIDAGVQPGDLVPIMLDKSIDMMVVILGTMIAGAAYVPLSPDNPTDRNSYIVSDTSAKLIVIHPAYVEFGDHVKKSIGVETLVMKGYPNLSPTNSSGEDADSCPVVKHTPDNLAYLIYTSGSTGLPKGVKVPHRTAAAAVTSMIQVEGRNHGVWRTLQFANYVFDASVQDFFNTLSSGGTLCMAPTDVLLSDIAGCMNRMDVRQAIITPTVAKLLNPADIPRFETLIVGGEPLTSDVIKTWAPHCKILNVYGPTETSMVVTTKQIESLSDSHVVGNIGAPFDTVMAFILDPNGETLQPYGAVGELCIAGPQVTDGYINRPDLTTAAYVDCPQLGVRIYRTGDLARWLPDDEIECLGRKDNQVKIHGHRIELGEVENAIRNSGLVKDAIAVAAKVHDKVHLVAFCTFNDDAAGIDGTGILDPSTMRDTFASLHERLGSLATYMIPKFVIPMIDFPKLPSRKVDRKALKKMLDDLDRDFLSQCVLESPSQGHAIVPVETESEIALESVWADIFGLTTDQIGREANFLALGGDSISAISLTGHLRKLGYHLTVLDILQSPKLKDMACAMRKLETVALDKEMVFDVPDNVKESIESTGLSWDDHVEYAAYPCPPGQAEFLKQGSRDSQMWVLQTVRRMTGVIEPDAWIKATTQLTEANDILRTTWLEASPGNWVGVVLRDAQLNITSVALGSDEEMSDFLEEFWRTRFEFGQPFIKYAIITHGGSSWDLVIKMDHAVYDGTLLRVFDQHFENILQGKPLPPRVEFRDFAQHVFEQDKSKAFEYWRDKFTHAGQSSQVLKCRDLSGVSEPRVTASFKMKMDTRGIDQVARNYGVTPSIIFQAAFTLWLARTTNSDHVRYDYLLSGRNVALPDPQSINGTLANFLPIWTGTSSTEKVSDLLTRLQEDFWAVTENGLVGLDDIYRTLDVSRAAHGNKVLFLSQPFDPVPLDDATTRNRWLVMAKSKVRMYQPYALVVEVSKSFGDSSILKVMYDEKVFDHGMAEAFASEITGLVSAMMQDEKKTMTVEGV</sequence>
<dbReference type="PANTHER" id="PTHR45527:SF1">
    <property type="entry name" value="FATTY ACID SYNTHASE"/>
    <property type="match status" value="1"/>
</dbReference>
<dbReference type="SUPFAM" id="SSF56801">
    <property type="entry name" value="Acetyl-CoA synthetase-like"/>
    <property type="match status" value="2"/>
</dbReference>
<proteinExistence type="inferred from homology"/>
<dbReference type="GO" id="GO:0005737">
    <property type="term" value="C:cytoplasm"/>
    <property type="evidence" value="ECO:0007669"/>
    <property type="project" value="TreeGrafter"/>
</dbReference>
<dbReference type="Gene3D" id="3.40.50.12780">
    <property type="entry name" value="N-terminal domain of ligase-like"/>
    <property type="match status" value="2"/>
</dbReference>
<keyword evidence="1" id="KW-0596">Phosphopantetheine</keyword>
<keyword evidence="3" id="KW-0436">Ligase</keyword>
<dbReference type="GO" id="GO:0031177">
    <property type="term" value="F:phosphopantetheine binding"/>
    <property type="evidence" value="ECO:0007669"/>
    <property type="project" value="TreeGrafter"/>
</dbReference>
<dbReference type="SUPFAM" id="SSF52777">
    <property type="entry name" value="CoA-dependent acyltransferases"/>
    <property type="match status" value="5"/>
</dbReference>
<dbReference type="GO" id="GO:0043041">
    <property type="term" value="P:amino acid activation for nonribosomal peptide biosynthetic process"/>
    <property type="evidence" value="ECO:0007669"/>
    <property type="project" value="TreeGrafter"/>
</dbReference>
<evidence type="ECO:0000259" key="5">
    <source>
        <dbReference type="PROSITE" id="PS50075"/>
    </source>
</evidence>
<accession>A0A8H5X2D8</accession>
<dbReference type="Pfam" id="PF00501">
    <property type="entry name" value="AMP-binding"/>
    <property type="match status" value="2"/>
</dbReference>
<evidence type="ECO:0000313" key="7">
    <source>
        <dbReference type="Proteomes" id="UP000562682"/>
    </source>
</evidence>
<feature type="domain" description="Carrier" evidence="5">
    <location>
        <begin position="967"/>
        <end position="1046"/>
    </location>
</feature>
<dbReference type="Pfam" id="PF00550">
    <property type="entry name" value="PP-binding"/>
    <property type="match status" value="2"/>
</dbReference>
<evidence type="ECO:0000313" key="6">
    <source>
        <dbReference type="EMBL" id="KAF5684677.1"/>
    </source>
</evidence>
<organism evidence="6 7">
    <name type="scientific">Fusarium denticulatum</name>
    <dbReference type="NCBI Taxonomy" id="48507"/>
    <lineage>
        <taxon>Eukaryota</taxon>
        <taxon>Fungi</taxon>
        <taxon>Dikarya</taxon>
        <taxon>Ascomycota</taxon>
        <taxon>Pezizomycotina</taxon>
        <taxon>Sordariomycetes</taxon>
        <taxon>Hypocreomycetidae</taxon>
        <taxon>Hypocreales</taxon>
        <taxon>Nectriaceae</taxon>
        <taxon>Fusarium</taxon>
        <taxon>Fusarium fujikuroi species complex</taxon>
    </lineage>
</organism>
<dbReference type="Proteomes" id="UP000562682">
    <property type="component" value="Unassembled WGS sequence"/>
</dbReference>
<name>A0A8H5X2D8_9HYPO</name>
<comment type="similarity">
    <text evidence="4">Belongs to the NRP synthetase family.</text>
</comment>
<dbReference type="GO" id="GO:0016874">
    <property type="term" value="F:ligase activity"/>
    <property type="evidence" value="ECO:0007669"/>
    <property type="project" value="UniProtKB-KW"/>
</dbReference>
<dbReference type="InterPro" id="IPR009081">
    <property type="entry name" value="PP-bd_ACP"/>
</dbReference>
<dbReference type="FunFam" id="3.30.300.30:FF:000015">
    <property type="entry name" value="Nonribosomal peptide synthase SidD"/>
    <property type="match status" value="1"/>
</dbReference>
<reference evidence="6 7" key="1">
    <citation type="submission" date="2020-05" db="EMBL/GenBank/DDBJ databases">
        <title>Identification and distribution of gene clusters putatively required for synthesis of sphingolipid metabolism inhibitors in phylogenetically diverse species of the filamentous fungus Fusarium.</title>
        <authorList>
            <person name="Kim H.-S."/>
            <person name="Busman M."/>
            <person name="Brown D.W."/>
            <person name="Divon H."/>
            <person name="Uhlig S."/>
            <person name="Proctor R.H."/>
        </authorList>
    </citation>
    <scope>NUCLEOTIDE SEQUENCE [LARGE SCALE GENOMIC DNA]</scope>
    <source>
        <strain evidence="6 7">NRRL 25311</strain>
    </source>
</reference>
<dbReference type="InterPro" id="IPR001242">
    <property type="entry name" value="Condensation_dom"/>
</dbReference>
<feature type="domain" description="Carrier" evidence="5">
    <location>
        <begin position="2031"/>
        <end position="2107"/>
    </location>
</feature>
<dbReference type="GO" id="GO:0044550">
    <property type="term" value="P:secondary metabolite biosynthetic process"/>
    <property type="evidence" value="ECO:0007669"/>
    <property type="project" value="TreeGrafter"/>
</dbReference>
<dbReference type="FunFam" id="3.40.50.980:FF:000001">
    <property type="entry name" value="Non-ribosomal peptide synthetase"/>
    <property type="match status" value="1"/>
</dbReference>
<dbReference type="Gene3D" id="3.30.559.10">
    <property type="entry name" value="Chloramphenicol acetyltransferase-like domain"/>
    <property type="match status" value="2"/>
</dbReference>
<evidence type="ECO:0000256" key="1">
    <source>
        <dbReference type="ARBA" id="ARBA00022450"/>
    </source>
</evidence>
<dbReference type="Gene3D" id="3.30.559.30">
    <property type="entry name" value="Nonribosomal peptide synthetase, condensation domain"/>
    <property type="match status" value="3"/>
</dbReference>
<keyword evidence="2" id="KW-0597">Phosphoprotein</keyword>
<dbReference type="InterPro" id="IPR020845">
    <property type="entry name" value="AMP-binding_CS"/>
</dbReference>
<evidence type="ECO:0000256" key="2">
    <source>
        <dbReference type="ARBA" id="ARBA00022553"/>
    </source>
</evidence>
<dbReference type="InterPro" id="IPR023213">
    <property type="entry name" value="CAT-like_dom_sf"/>
</dbReference>
<comment type="caution">
    <text evidence="6">The sequence shown here is derived from an EMBL/GenBank/DDBJ whole genome shotgun (WGS) entry which is preliminary data.</text>
</comment>
<dbReference type="InterPro" id="IPR042099">
    <property type="entry name" value="ANL_N_sf"/>
</dbReference>
<protein>
    <submittedName>
        <fullName evidence="6">Non-ribosomal peptide synthetase</fullName>
    </submittedName>
</protein>
<dbReference type="Pfam" id="PF00668">
    <property type="entry name" value="Condensation"/>
    <property type="match status" value="3"/>
</dbReference>
<dbReference type="EMBL" id="JAAOAK010000176">
    <property type="protein sequence ID" value="KAF5684677.1"/>
    <property type="molecule type" value="Genomic_DNA"/>
</dbReference>
<dbReference type="InterPro" id="IPR036736">
    <property type="entry name" value="ACP-like_sf"/>
</dbReference>
<dbReference type="Gene3D" id="1.10.1200.10">
    <property type="entry name" value="ACP-like"/>
    <property type="match status" value="2"/>
</dbReference>
<dbReference type="NCBIfam" id="TIGR01733">
    <property type="entry name" value="AA-adenyl-dom"/>
    <property type="match status" value="1"/>
</dbReference>
<gene>
    <name evidence="6" type="ORF">FDENT_6604</name>
</gene>
<dbReference type="InterPro" id="IPR045851">
    <property type="entry name" value="AMP-bd_C_sf"/>
</dbReference>
<dbReference type="InterPro" id="IPR010071">
    <property type="entry name" value="AA_adenyl_dom"/>
</dbReference>
<evidence type="ECO:0000256" key="3">
    <source>
        <dbReference type="ARBA" id="ARBA00022598"/>
    </source>
</evidence>
<dbReference type="PANTHER" id="PTHR45527">
    <property type="entry name" value="NONRIBOSOMAL PEPTIDE SYNTHETASE"/>
    <property type="match status" value="1"/>
</dbReference>
<keyword evidence="7" id="KW-1185">Reference proteome</keyword>
<dbReference type="PROSITE" id="PS50075">
    <property type="entry name" value="CARRIER"/>
    <property type="match status" value="2"/>
</dbReference>
<evidence type="ECO:0000256" key="4">
    <source>
        <dbReference type="ARBA" id="ARBA00029454"/>
    </source>
</evidence>
<dbReference type="Gene3D" id="3.30.300.30">
    <property type="match status" value="2"/>
</dbReference>
<dbReference type="InterPro" id="IPR000873">
    <property type="entry name" value="AMP-dep_synth/lig_dom"/>
</dbReference>